<feature type="domain" description="PI3K/PI4K catalytic" evidence="22">
    <location>
        <begin position="2521"/>
        <end position="2838"/>
    </location>
</feature>
<evidence type="ECO:0000256" key="2">
    <source>
        <dbReference type="ARBA" id="ARBA00004574"/>
    </source>
</evidence>
<dbReference type="SMART" id="SM01342">
    <property type="entry name" value="TAN"/>
    <property type="match status" value="1"/>
</dbReference>
<evidence type="ECO:0000256" key="5">
    <source>
        <dbReference type="ARBA" id="ARBA00012513"/>
    </source>
</evidence>
<dbReference type="SMART" id="SM01343">
    <property type="entry name" value="FATC"/>
    <property type="match status" value="1"/>
</dbReference>
<comment type="similarity">
    <text evidence="3 20">Belongs to the PI3/PI4-kinase family. ATM subfamily.</text>
</comment>
<dbReference type="GO" id="GO:0006281">
    <property type="term" value="P:DNA repair"/>
    <property type="evidence" value="ECO:0007669"/>
    <property type="project" value="InterPro"/>
</dbReference>
<comment type="caution">
    <text evidence="25">The sequence shown here is derived from an EMBL/GenBank/DDBJ whole genome shotgun (WGS) entry which is preliminary data.</text>
</comment>
<dbReference type="GO" id="GO:0005634">
    <property type="term" value="C:nucleus"/>
    <property type="evidence" value="ECO:0007669"/>
    <property type="project" value="UniProtKB-SubCell"/>
</dbReference>
<dbReference type="Pfam" id="PF02260">
    <property type="entry name" value="FATC"/>
    <property type="match status" value="1"/>
</dbReference>
<keyword evidence="7 20" id="KW-0158">Chromosome</keyword>
<evidence type="ECO:0000256" key="19">
    <source>
        <dbReference type="ARBA" id="ARBA00048679"/>
    </source>
</evidence>
<evidence type="ECO:0000256" key="10">
    <source>
        <dbReference type="ARBA" id="ARBA00022741"/>
    </source>
</evidence>
<feature type="region of interest" description="Disordered" evidence="21">
    <location>
        <begin position="437"/>
        <end position="461"/>
    </location>
</feature>
<dbReference type="GO" id="GO:0106310">
    <property type="term" value="F:protein serine kinase activity"/>
    <property type="evidence" value="ECO:0007669"/>
    <property type="project" value="RHEA"/>
</dbReference>
<dbReference type="FunFam" id="3.30.1010.10:FF:000019">
    <property type="entry name" value="Serine/threonine-protein kinase Tel1"/>
    <property type="match status" value="1"/>
</dbReference>
<keyword evidence="12 20" id="KW-0418">Kinase</keyword>
<dbReference type="InterPro" id="IPR044107">
    <property type="entry name" value="PIKKc_ATM"/>
</dbReference>
<feature type="compositionally biased region" description="Polar residues" evidence="21">
    <location>
        <begin position="212"/>
        <end position="222"/>
    </location>
</feature>
<feature type="domain" description="FAT" evidence="23">
    <location>
        <begin position="1814"/>
        <end position="2416"/>
    </location>
</feature>
<evidence type="ECO:0000256" key="17">
    <source>
        <dbReference type="ARBA" id="ARBA00025079"/>
    </source>
</evidence>
<reference evidence="25 26" key="1">
    <citation type="journal article" date="2014" name="Genome Announc.">
        <title>Draft genome sequence of the pathogenic fungus Scedosporium apiospermum.</title>
        <authorList>
            <person name="Vandeputte P."/>
            <person name="Ghamrawi S."/>
            <person name="Rechenmann M."/>
            <person name="Iltis A."/>
            <person name="Giraud S."/>
            <person name="Fleury M."/>
            <person name="Thornton C."/>
            <person name="Delhaes L."/>
            <person name="Meyer W."/>
            <person name="Papon N."/>
            <person name="Bouchara J.P."/>
        </authorList>
    </citation>
    <scope>NUCLEOTIDE SEQUENCE [LARGE SCALE GENOMIC DNA]</scope>
    <source>
        <strain evidence="25 26">IHEM 14462</strain>
    </source>
</reference>
<name>A0A084GDF0_PSEDA</name>
<comment type="function">
    <text evidence="17 20">Serine/threonine protein kinase which activates checkpoint signaling upon genotoxic stresses such as ionizing radiation (IR), ultraviolet light (UV), or DNA replication stalling, thereby acting as a DNA damage sensor. Recognizes the substrate consensus sequence [ST]-Q. Phosphorylates histone H2A to form H2AS128ph (gamma-H2A) at sites of DNA damage, involved in the regulation of DNA damage response mechanism. Required for the control of telomere length and genome stability.</text>
</comment>
<dbReference type="InterPro" id="IPR011009">
    <property type="entry name" value="Kinase-like_dom_sf"/>
</dbReference>
<dbReference type="OMA" id="HACSVIR"/>
<dbReference type="SMART" id="SM00146">
    <property type="entry name" value="PI3Kc"/>
    <property type="match status" value="1"/>
</dbReference>
<dbReference type="PROSITE" id="PS00916">
    <property type="entry name" value="PI3_4_KINASE_2"/>
    <property type="match status" value="1"/>
</dbReference>
<evidence type="ECO:0000256" key="18">
    <source>
        <dbReference type="ARBA" id="ARBA00047899"/>
    </source>
</evidence>
<dbReference type="KEGG" id="sapo:SAPIO_CDS2182"/>
<feature type="compositionally biased region" description="Low complexity" evidence="21">
    <location>
        <begin position="627"/>
        <end position="641"/>
    </location>
</feature>
<evidence type="ECO:0000256" key="15">
    <source>
        <dbReference type="ARBA" id="ARBA00022895"/>
    </source>
</evidence>
<evidence type="ECO:0000256" key="14">
    <source>
        <dbReference type="ARBA" id="ARBA00022853"/>
    </source>
</evidence>
<dbReference type="Gene3D" id="1.10.1070.11">
    <property type="entry name" value="Phosphatidylinositol 3-/4-kinase, catalytic domain"/>
    <property type="match status" value="1"/>
</dbReference>
<dbReference type="InterPro" id="IPR000403">
    <property type="entry name" value="PI3/4_kinase_cat_dom"/>
</dbReference>
<evidence type="ECO:0000256" key="6">
    <source>
        <dbReference type="ARBA" id="ARBA00014619"/>
    </source>
</evidence>
<evidence type="ECO:0000256" key="21">
    <source>
        <dbReference type="SAM" id="MobiDB-lite"/>
    </source>
</evidence>
<feature type="compositionally biased region" description="Acidic residues" evidence="21">
    <location>
        <begin position="797"/>
        <end position="806"/>
    </location>
</feature>
<dbReference type="PANTHER" id="PTHR37079:SF4">
    <property type="entry name" value="SERINE_THREONINE-PROTEIN KINASE ATM"/>
    <property type="match status" value="1"/>
</dbReference>
<dbReference type="EMBL" id="JOWA01000085">
    <property type="protein sequence ID" value="KEZ45362.1"/>
    <property type="molecule type" value="Genomic_DNA"/>
</dbReference>
<dbReference type="OrthoDB" id="381190at2759"/>
<keyword evidence="14 20" id="KW-0156">Chromatin regulator</keyword>
<protein>
    <recommendedName>
        <fullName evidence="6 20">Serine/threonine-protein kinase Tel1</fullName>
        <ecNumber evidence="5 20">2.7.11.1</ecNumber>
    </recommendedName>
</protein>
<evidence type="ECO:0000259" key="24">
    <source>
        <dbReference type="PROSITE" id="PS51190"/>
    </source>
</evidence>
<dbReference type="GO" id="GO:0000781">
    <property type="term" value="C:chromosome, telomeric region"/>
    <property type="evidence" value="ECO:0007669"/>
    <property type="project" value="UniProtKB-SubCell"/>
</dbReference>
<dbReference type="InterPro" id="IPR038980">
    <property type="entry name" value="ATM_plant"/>
</dbReference>
<sequence>MSSAKGHTVNQLSHDIGNGSNKTRGTALDGELPAFLPFFSDRVLTSALDLVFLLDKNGRNPTFSVLEDKNYHKLLESLFRCVLTEKSLFFGRGRAAATLRLSKCAKAIRAVVEHGLSKLRRKTTLAVVDHITQTLPGPDEEWIEPLVQDYVKVLLLLISRPANVEQLVRQSADGWESVVHFCIDAISGYLSYVDRDASVLARASPAPGSTPLPRSSGRSSSDVGHKGPGYISKTTLLDLLECLYYLVLTPNSPLTRVAEEASRIVLRILKIKQATLGRIQQFSFATLNTILTRMELENLDLVRKLTTELLSVVSHWWDVQKVAKDEMLKSIRDEMIRTMFAMFLHIEHLVQMDANDQIRKDVGDLLDVLWSEYSRRDASDQLRLEDLNFSSLPVPPDFFKTPLFSLQPHDKEAERKWAVLECLAFFESVFSRYSKKERVQPAGGDEQPRKRRRMAQEPNRLRQKLKSDAESQFTALQLVPFLVHSKALAGDDVWDLVGDLLGLVTSKQIQTASWAMLSAASCALREDASNSFLASTWKQMWQLVVRSVSLPGVSQDLSFASLHSPYVAAVDLVNLLRAACGASLLPASSAQRVSGGSISQAWKSHCSAVDVGRYLLLLDESELRSRSPLSSTRPTLSGSPGQKADPSSFFTSRKLVLELLSPKLEELQTLCDSWSKKSTDSFSQISSERLQSLFMACICGSMVLHQLADLNTRQSRDVEPALFKLLDDILVAVLESHESQLFLDVLLRSIRPVLPSTSSSELNYLVTEHEPLLLICSKLSRVLKEHNVRQSSGQNVDDMDIDDEFDSQTSKSSSASRSAEVPRQITNLTLDLSAYYVETALLLHLLEILSNDVGQVGLIPEAFLDHVVALSDEEFLLGQNTILEIFRSDLVTNPGDGFRVVERVGSIIGRVPEYNCCEVALSCCLDLIEALLPVWIDVQHDVAIMVGDLYHHFVKTCLPGNQLSPNTQVALVKLLLSIMKVDTQYADKIGLSSCRSTLLSIEQQGAMAVKFFVGANISTIFGLYVLKLHDDIFVDVLSSLPADPENIEGIAYRLFALAELACHWPTLLRRCIYHIFETPGNIPAATNYATRCLQNVSSALKLKSPAELFSLFAPQLLYTWLLNNSIDDIPYSIFGFASLQELIKASGSEAPALMIMRGPGDSIEGLADCLGKSTVDVVSGNFSKIMAYAIAHGIARSKSRSEPSSHDAGAKDSSSRNSNERGEAWVRKLLGSQAFIEAVYTNFTDMVAHFMDLFDQEDPIEQYFIGPLSYAGDILAEIKKFSHSEVKLPPNQQPVFKGRHLIRQLNHLCNLAPKYEFTTLWTPALVVFVARKLINTVRPALGSLHACSVLRKLRILISLAGPVALDSYPLEMLLHSVRAFIVDSECADDAMGISQYLITKGTPHLEQSPSFLAGYALSTLASLRVFLESSQSSTTQESQFKATMSKAKLFHSWFGKYLASYTSPSFKSDLKQEAIFRSITQSAAHIRSSGNADKGTHESTLLLEILRDEGQQDQLLNDSARDLALGLLCGDFKLPESIREDIIETDQEAISQAPVVWKSCMAQALSGQYLAWAGRVAGRSFAASGAVPDELLQESRLSQYLRIAPGANGSQRGLLHLLQGLTINKSPSTAGLAESALRSVVSEARAAQDDHLTVACQEALSETLFLTSDWGEYYPPPSECPSLDPPTEDRLFLKENIENENWLQRLCLYLARSASTQVIVLAVISPLLEEVKGFAEQAFPYILHLTLFAQMDQHQVVKRKISEAFKEWLSVASAKAKDNQKLVINALLYLRTQRLPNETSIADRAHWLDVDALGAASAASRCGMPKTALLFVESGPAESTRTSRRASAAREHDSSDLLLTIYENIDDPDAYYGLSQNSSLASVLARLEYEKDGAKSLAFRGAQYDSHIRLRDRSSERDGKSLVKTLTTLGLAGLSHSLLQTQQSLDGESASLETTFQTARRLEQWNLPVPTSTTNYAVTVYKAYQTIHQASEILTIRKTVHDGFEETMRALTTQHYNVASLRQHLGALAVLSELDDILNVATFPDLEAILDKFDGRSRWMRSGRYDDVSHMLSCRATTLSMLSQQTVLRTKANLSPADARQVEIRSMLMSSDIYRFHQATQECLNVSTTLTDMIEPCEKLGLVVDAAIRMEAANSLWDHGEMASSIGILQSIDQDSALKKQTVPVSRSDLLSKIGHQVSVARLEKPQNIQKKYLEPALKELKGKNKGKEASKVFHQFAMFCDEQLQNPDGLEDLARLQNLRQGKSDEVMQLKELIASTKETQIRNRYTGHLAKARQWLELDEQELRRVEQTRNEFVRLSLENYLLSLIASDAHNNDALRFTALWLEKAEDEAINEVVRKYFDKVPTRKFATLMNQLSSRLQDDTSLFQRLLFGMILNICIDHPYHGMYHIWAGMNSRLNKRDDVAVSRHKATEKVAKHLATTKEVASTWQAIDKTSKYYHALAADRNPERYKNGARLRLKDCPAAHNLLSCLVRYPIPPPTMQMELSVDKDYSKVPVITTLEPTMSIASGISAPKIVTALGSDGVKYKQLVKGGNDDLRQDAIMEQVFAAVSSLLKLHRDTQQRNLGIRTYKVLPLTASSGLIEFVPNTIPLHEFLMPAHERYYPKDYKGGQCRREIGNVQGKSVETRVATYRKVTDRFHPVMRYFFMEYFVDPDEWYAKRLAYTRSTAAISMLGHVLGLGDRHGHNILLDTKTGEVVHIDLGVAFEMGRVLPVPELVPFRLTRDIVDGMGITKTEGVFRRCCEFTLDALREETYSIMTILDVLRYDPLYSWSISPVRLAKLQDARRDGEERDEIDEQEAEKNRRKGSRINEPSEADRALEVVRKKLSKTLSVTATVNDLINQATDERNLAVLYSGWAAYA</sequence>
<evidence type="ECO:0000256" key="8">
    <source>
        <dbReference type="ARBA" id="ARBA00022527"/>
    </source>
</evidence>
<dbReference type="InterPro" id="IPR014009">
    <property type="entry name" value="PIK_FAT"/>
</dbReference>
<dbReference type="SUPFAM" id="SSF56112">
    <property type="entry name" value="Protein kinase-like (PK-like)"/>
    <property type="match status" value="1"/>
</dbReference>
<feature type="region of interest" description="Disordered" evidence="21">
    <location>
        <begin position="2806"/>
        <end position="2837"/>
    </location>
</feature>
<evidence type="ECO:0000256" key="13">
    <source>
        <dbReference type="ARBA" id="ARBA00022840"/>
    </source>
</evidence>
<dbReference type="Pfam" id="PF11640">
    <property type="entry name" value="TAN"/>
    <property type="match status" value="1"/>
</dbReference>
<feature type="region of interest" description="Disordered" evidence="21">
    <location>
        <begin position="204"/>
        <end position="226"/>
    </location>
</feature>
<dbReference type="InterPro" id="IPR003152">
    <property type="entry name" value="FATC_dom"/>
</dbReference>
<organism evidence="25 26">
    <name type="scientific">Pseudallescheria apiosperma</name>
    <name type="common">Scedosporium apiospermum</name>
    <dbReference type="NCBI Taxonomy" id="563466"/>
    <lineage>
        <taxon>Eukaryota</taxon>
        <taxon>Fungi</taxon>
        <taxon>Dikarya</taxon>
        <taxon>Ascomycota</taxon>
        <taxon>Pezizomycotina</taxon>
        <taxon>Sordariomycetes</taxon>
        <taxon>Hypocreomycetidae</taxon>
        <taxon>Microascales</taxon>
        <taxon>Microascaceae</taxon>
        <taxon>Scedosporium</taxon>
    </lineage>
</organism>
<accession>A0A084GDF0</accession>
<comment type="catalytic activity">
    <reaction evidence="19">
        <text>L-seryl-[protein] + ATP = O-phospho-L-seryl-[protein] + ADP + H(+)</text>
        <dbReference type="Rhea" id="RHEA:17989"/>
        <dbReference type="Rhea" id="RHEA-COMP:9863"/>
        <dbReference type="Rhea" id="RHEA-COMP:11604"/>
        <dbReference type="ChEBI" id="CHEBI:15378"/>
        <dbReference type="ChEBI" id="CHEBI:29999"/>
        <dbReference type="ChEBI" id="CHEBI:30616"/>
        <dbReference type="ChEBI" id="CHEBI:83421"/>
        <dbReference type="ChEBI" id="CHEBI:456216"/>
        <dbReference type="EC" id="2.7.11.1"/>
    </reaction>
</comment>
<dbReference type="GO" id="GO:0035556">
    <property type="term" value="P:intracellular signal transduction"/>
    <property type="evidence" value="ECO:0007669"/>
    <property type="project" value="UniProtKB-ARBA"/>
</dbReference>
<evidence type="ECO:0000256" key="12">
    <source>
        <dbReference type="ARBA" id="ARBA00022777"/>
    </source>
</evidence>
<proteinExistence type="inferred from homology"/>
<dbReference type="Proteomes" id="UP000028545">
    <property type="component" value="Unassembled WGS sequence"/>
</dbReference>
<keyword evidence="11 20" id="KW-0227">DNA damage</keyword>
<dbReference type="PANTHER" id="PTHR37079">
    <property type="entry name" value="SERINE/THREONINE-PROTEIN KINASE ATM"/>
    <property type="match status" value="1"/>
</dbReference>
<dbReference type="VEuPathDB" id="FungiDB:SAPIO_CDS2182"/>
<keyword evidence="26" id="KW-1185">Reference proteome</keyword>
<comment type="subunit">
    <text evidence="4">Associates with DNA double-strand breaks.</text>
</comment>
<comment type="catalytic activity">
    <reaction evidence="18 20">
        <text>L-threonyl-[protein] + ATP = O-phospho-L-threonyl-[protein] + ADP + H(+)</text>
        <dbReference type="Rhea" id="RHEA:46608"/>
        <dbReference type="Rhea" id="RHEA-COMP:11060"/>
        <dbReference type="Rhea" id="RHEA-COMP:11605"/>
        <dbReference type="ChEBI" id="CHEBI:15378"/>
        <dbReference type="ChEBI" id="CHEBI:30013"/>
        <dbReference type="ChEBI" id="CHEBI:30616"/>
        <dbReference type="ChEBI" id="CHEBI:61977"/>
        <dbReference type="ChEBI" id="CHEBI:456216"/>
        <dbReference type="EC" id="2.7.11.1"/>
    </reaction>
</comment>
<keyword evidence="16 20" id="KW-0539">Nucleus</keyword>
<evidence type="ECO:0000256" key="7">
    <source>
        <dbReference type="ARBA" id="ARBA00022454"/>
    </source>
</evidence>
<evidence type="ECO:0000256" key="16">
    <source>
        <dbReference type="ARBA" id="ARBA00023242"/>
    </source>
</evidence>
<dbReference type="GO" id="GO:0004674">
    <property type="term" value="F:protein serine/threonine kinase activity"/>
    <property type="evidence" value="ECO:0007669"/>
    <property type="project" value="UniProtKB-KW"/>
</dbReference>
<evidence type="ECO:0000259" key="23">
    <source>
        <dbReference type="PROSITE" id="PS51189"/>
    </source>
</evidence>
<evidence type="ECO:0000256" key="4">
    <source>
        <dbReference type="ARBA" id="ARBA00011370"/>
    </source>
</evidence>
<evidence type="ECO:0000313" key="26">
    <source>
        <dbReference type="Proteomes" id="UP000028545"/>
    </source>
</evidence>
<evidence type="ECO:0000256" key="11">
    <source>
        <dbReference type="ARBA" id="ARBA00022763"/>
    </source>
</evidence>
<dbReference type="GO" id="GO:0006325">
    <property type="term" value="P:chromatin organization"/>
    <property type="evidence" value="ECO:0007669"/>
    <property type="project" value="UniProtKB-KW"/>
</dbReference>
<dbReference type="PROSITE" id="PS50290">
    <property type="entry name" value="PI3_4_KINASE_3"/>
    <property type="match status" value="1"/>
</dbReference>
<keyword evidence="13 20" id="KW-0067">ATP-binding</keyword>
<dbReference type="InterPro" id="IPR018936">
    <property type="entry name" value="PI3/4_kinase_CS"/>
</dbReference>
<dbReference type="GO" id="GO:0005524">
    <property type="term" value="F:ATP binding"/>
    <property type="evidence" value="ECO:0007669"/>
    <property type="project" value="UniProtKB-KW"/>
</dbReference>
<comment type="subcellular location">
    <subcellularLocation>
        <location evidence="2 20">Chromosome</location>
        <location evidence="2 20">Telomere</location>
    </subcellularLocation>
    <subcellularLocation>
        <location evidence="1 20">Nucleus</location>
    </subcellularLocation>
</comment>
<keyword evidence="10 20" id="KW-0547">Nucleotide-binding</keyword>
<dbReference type="PROSITE" id="PS00915">
    <property type="entry name" value="PI3_4_KINASE_1"/>
    <property type="match status" value="1"/>
</dbReference>
<feature type="region of interest" description="Disordered" evidence="21">
    <location>
        <begin position="627"/>
        <end position="647"/>
    </location>
</feature>
<feature type="region of interest" description="Disordered" evidence="21">
    <location>
        <begin position="1199"/>
        <end position="1219"/>
    </location>
</feature>
<evidence type="ECO:0000259" key="22">
    <source>
        <dbReference type="PROSITE" id="PS50290"/>
    </source>
</evidence>
<keyword evidence="8 20" id="KW-0723">Serine/threonine-protein kinase</keyword>
<evidence type="ECO:0000256" key="20">
    <source>
        <dbReference type="RuleBase" id="RU365027"/>
    </source>
</evidence>
<feature type="region of interest" description="Disordered" evidence="21">
    <location>
        <begin position="1"/>
        <end position="21"/>
    </location>
</feature>
<gene>
    <name evidence="25" type="ORF">SAPIO_CDS2182</name>
</gene>
<feature type="region of interest" description="Disordered" evidence="21">
    <location>
        <begin position="790"/>
        <end position="818"/>
    </location>
</feature>
<evidence type="ECO:0000256" key="3">
    <source>
        <dbReference type="ARBA" id="ARBA00010769"/>
    </source>
</evidence>
<dbReference type="HOGENOM" id="CLU_000178_8_2_1"/>
<dbReference type="CDD" id="cd05171">
    <property type="entry name" value="PIKKc_ATM"/>
    <property type="match status" value="1"/>
</dbReference>
<evidence type="ECO:0000313" key="25">
    <source>
        <dbReference type="EMBL" id="KEZ45362.1"/>
    </source>
</evidence>
<dbReference type="PROSITE" id="PS51190">
    <property type="entry name" value="FATC"/>
    <property type="match status" value="1"/>
</dbReference>
<feature type="domain" description="FATC" evidence="24">
    <location>
        <begin position="2849"/>
        <end position="2881"/>
    </location>
</feature>
<dbReference type="RefSeq" id="XP_016645161.1">
    <property type="nucleotide sequence ID" value="XM_016785283.1"/>
</dbReference>
<evidence type="ECO:0000256" key="9">
    <source>
        <dbReference type="ARBA" id="ARBA00022679"/>
    </source>
</evidence>
<keyword evidence="15 20" id="KW-0779">Telomere</keyword>
<dbReference type="InterPro" id="IPR036940">
    <property type="entry name" value="PI3/4_kinase_cat_sf"/>
</dbReference>
<dbReference type="Gene3D" id="3.30.1010.10">
    <property type="entry name" value="Phosphatidylinositol 3-kinase Catalytic Subunit, Chain A, domain 4"/>
    <property type="match status" value="1"/>
</dbReference>
<dbReference type="GeneID" id="27721254"/>
<feature type="compositionally biased region" description="Low complexity" evidence="21">
    <location>
        <begin position="807"/>
        <end position="818"/>
    </location>
</feature>
<dbReference type="InterPro" id="IPR021668">
    <property type="entry name" value="TAN"/>
</dbReference>
<dbReference type="Pfam" id="PF00454">
    <property type="entry name" value="PI3_PI4_kinase"/>
    <property type="match status" value="1"/>
</dbReference>
<evidence type="ECO:0000256" key="1">
    <source>
        <dbReference type="ARBA" id="ARBA00004123"/>
    </source>
</evidence>
<keyword evidence="9 20" id="KW-0808">Transferase</keyword>
<dbReference type="EC" id="2.7.11.1" evidence="5 20"/>
<dbReference type="PROSITE" id="PS51189">
    <property type="entry name" value="FAT"/>
    <property type="match status" value="1"/>
</dbReference>